<gene>
    <name evidence="2" type="ORF">DBY38_10485</name>
</gene>
<dbReference type="GO" id="GO:0005829">
    <property type="term" value="C:cytosol"/>
    <property type="evidence" value="ECO:0007669"/>
    <property type="project" value="TreeGrafter"/>
</dbReference>
<comment type="similarity">
    <text evidence="1">Belongs to the UPF0246 family.</text>
</comment>
<protein>
    <recommendedName>
        <fullName evidence="1">UPF0246 protein DBY38_10485</fullName>
    </recommendedName>
</protein>
<accession>A0A316M7S0</accession>
<dbReference type="AlphaFoldDB" id="A0A316M7S0"/>
<evidence type="ECO:0000256" key="1">
    <source>
        <dbReference type="HAMAP-Rule" id="MF_00652"/>
    </source>
</evidence>
<reference evidence="2 3" key="1">
    <citation type="submission" date="2018-03" db="EMBL/GenBank/DDBJ databases">
        <title>The uncultured portion of the human microbiome is neutrally assembled.</title>
        <authorList>
            <person name="Jeraldo P."/>
            <person name="Boardman L."/>
            <person name="White B.A."/>
            <person name="Nelson H."/>
            <person name="Goldenfeld N."/>
            <person name="Chia N."/>
        </authorList>
    </citation>
    <scope>NUCLEOTIDE SEQUENCE [LARGE SCALE GENOMIC DNA]</scope>
    <source>
        <strain evidence="2">CIM:MAG 903</strain>
    </source>
</reference>
<name>A0A316M7S0_9CLOT</name>
<dbReference type="HAMAP" id="MF_00652">
    <property type="entry name" value="UPF0246"/>
    <property type="match status" value="1"/>
</dbReference>
<comment type="caution">
    <text evidence="2">The sequence shown here is derived from an EMBL/GenBank/DDBJ whole genome shotgun (WGS) entry which is preliminary data.</text>
</comment>
<sequence length="266" mass="30895">MMMKEEEKGNTCMITIMSPTKTFNDNICPLKFDIEAMAFKDEIKELIAILKKYDVSEIMRIMKVSKVLGEATYKKYKTFDDDIKGYEAIKYFYGEAFKGLDAATLDEEDIVFGHNHLVILSGLYGLIKPLDIIKPYRLEMGTKLKTANEKDLYGYWKDKLTTYMMKSIEDTSGEKVLLNLASDEYSKALDLKSIDEKYKVVTISFKENRDGKYKTIGTYAKKARGLMARYILKNKIDILEDIKYFNEDGYSFNEEQSDDNNFIFIR</sequence>
<evidence type="ECO:0000313" key="2">
    <source>
        <dbReference type="EMBL" id="PWL52553.1"/>
    </source>
</evidence>
<dbReference type="Proteomes" id="UP000246114">
    <property type="component" value="Unassembled WGS sequence"/>
</dbReference>
<dbReference type="EMBL" id="QAMZ01000048">
    <property type="protein sequence ID" value="PWL52553.1"/>
    <property type="molecule type" value="Genomic_DNA"/>
</dbReference>
<organism evidence="2 3">
    <name type="scientific">Clostridium cadaveris</name>
    <dbReference type="NCBI Taxonomy" id="1529"/>
    <lineage>
        <taxon>Bacteria</taxon>
        <taxon>Bacillati</taxon>
        <taxon>Bacillota</taxon>
        <taxon>Clostridia</taxon>
        <taxon>Eubacteriales</taxon>
        <taxon>Clostridiaceae</taxon>
        <taxon>Clostridium</taxon>
    </lineage>
</organism>
<dbReference type="PANTHER" id="PTHR30283">
    <property type="entry name" value="PEROXIDE STRESS RESPONSE PROTEIN YAAA"/>
    <property type="match status" value="1"/>
</dbReference>
<dbReference type="Pfam" id="PF03883">
    <property type="entry name" value="H2O2_YaaD"/>
    <property type="match status" value="1"/>
</dbReference>
<dbReference type="GO" id="GO:0033194">
    <property type="term" value="P:response to hydroperoxide"/>
    <property type="evidence" value="ECO:0007669"/>
    <property type="project" value="TreeGrafter"/>
</dbReference>
<dbReference type="PANTHER" id="PTHR30283:SF4">
    <property type="entry name" value="PEROXIDE STRESS RESISTANCE PROTEIN YAAA"/>
    <property type="match status" value="1"/>
</dbReference>
<proteinExistence type="inferred from homology"/>
<evidence type="ECO:0000313" key="3">
    <source>
        <dbReference type="Proteomes" id="UP000246114"/>
    </source>
</evidence>
<dbReference type="InterPro" id="IPR005583">
    <property type="entry name" value="YaaA"/>
</dbReference>